<accession>A0A5J4RJP0</accession>
<dbReference type="GO" id="GO:0004066">
    <property type="term" value="F:asparagine synthase (glutamine-hydrolyzing) activity"/>
    <property type="evidence" value="ECO:0007669"/>
    <property type="project" value="UniProtKB-EC"/>
</dbReference>
<keyword evidence="2" id="KW-0436">Ligase</keyword>
<gene>
    <name evidence="2" type="ORF">EZS27_017276</name>
</gene>
<feature type="domain" description="Glutamine amidotransferase type-2" evidence="1">
    <location>
        <begin position="50"/>
        <end position="142"/>
    </location>
</feature>
<dbReference type="EC" id="6.3.5.4" evidence="2"/>
<dbReference type="InterPro" id="IPR029055">
    <property type="entry name" value="Ntn_hydrolases_N"/>
</dbReference>
<evidence type="ECO:0000313" key="2">
    <source>
        <dbReference type="EMBL" id="KAA6334396.1"/>
    </source>
</evidence>
<protein>
    <submittedName>
        <fullName evidence="2">Asparagine synthetase (Glutamine-hydrolyzing) 1</fullName>
        <ecNumber evidence="2">6.3.5.4</ecNumber>
    </submittedName>
</protein>
<organism evidence="2">
    <name type="scientific">termite gut metagenome</name>
    <dbReference type="NCBI Taxonomy" id="433724"/>
    <lineage>
        <taxon>unclassified sequences</taxon>
        <taxon>metagenomes</taxon>
        <taxon>organismal metagenomes</taxon>
    </lineage>
</organism>
<dbReference type="AlphaFoldDB" id="A0A5J4RJP0"/>
<sequence>MAGFNLSINGKYIHKQTNDNKFDYDVMNGENYFCRKFMVRKFEKDKVFAENNSFLIIMDGVILNKTDLEQKFPSSSWFETIINIYLSNGDIFFNVFRGSFSGVLYDKKKDKWIIFSDQIGTKFIYYTFSNGTFFCSSMIKDIYSFFQQNGIHYELNIENAYLLLSYGYMLEDRTLCSQIKKIRPGYYLVFEKGKHSEYKYYTIDNTPNYSLSENDAIELIDKNFKKAVSLQFEKDREYGYQHLVALSGGLDSRMTCWVAHELGYTEQLNYTFSQSDYVDEIVPKKIARDLKHEWVFKALDNGLWLYNIDEITAITGGNVLYYGLAHGYSLLKYLNLSTLGMMHSGQLGGVVKGIYFTTLNPNQKFKFGDGAYSLKYLNRVKDIVLLEEFSNQELAKLYYRGFSGINNGQILIFEYSETFSPFFNIDFMNIALSIPLKYRYDHTIYKKWILKKYPKAANYVWEAIGAKINEPILKIGNRNLPIFHIIKRLATKLHNQFNHYASNNSMNPIAYYIKTNDELRNFIDTYFKETIELVNNKMLKNDLLETQQKGGAIEKIQALSLLSAIKLFNL</sequence>
<reference evidence="2" key="1">
    <citation type="submission" date="2019-03" db="EMBL/GenBank/DDBJ databases">
        <title>Single cell metagenomics reveals metabolic interactions within the superorganism composed of flagellate Streblomastix strix and complex community of Bacteroidetes bacteria on its surface.</title>
        <authorList>
            <person name="Treitli S.C."/>
            <person name="Kolisko M."/>
            <person name="Husnik F."/>
            <person name="Keeling P."/>
            <person name="Hampl V."/>
        </authorList>
    </citation>
    <scope>NUCLEOTIDE SEQUENCE</scope>
    <source>
        <strain evidence="2">STM</strain>
    </source>
</reference>
<evidence type="ECO:0000259" key="1">
    <source>
        <dbReference type="Pfam" id="PF13537"/>
    </source>
</evidence>
<dbReference type="EMBL" id="SNRY01001003">
    <property type="protein sequence ID" value="KAA6334396.1"/>
    <property type="molecule type" value="Genomic_DNA"/>
</dbReference>
<dbReference type="SUPFAM" id="SSF56235">
    <property type="entry name" value="N-terminal nucleophile aminohydrolases (Ntn hydrolases)"/>
    <property type="match status" value="1"/>
</dbReference>
<dbReference type="Gene3D" id="3.40.50.620">
    <property type="entry name" value="HUPs"/>
    <property type="match status" value="1"/>
</dbReference>
<dbReference type="Pfam" id="PF13537">
    <property type="entry name" value="GATase_7"/>
    <property type="match status" value="1"/>
</dbReference>
<dbReference type="Gene3D" id="3.60.20.10">
    <property type="entry name" value="Glutamine Phosphoribosylpyrophosphate, subunit 1, domain 1"/>
    <property type="match status" value="1"/>
</dbReference>
<comment type="caution">
    <text evidence="2">The sequence shown here is derived from an EMBL/GenBank/DDBJ whole genome shotgun (WGS) entry which is preliminary data.</text>
</comment>
<name>A0A5J4RJP0_9ZZZZ</name>
<dbReference type="InterPro" id="IPR017932">
    <property type="entry name" value="GATase_2_dom"/>
</dbReference>
<dbReference type="PANTHER" id="PTHR43284:SF1">
    <property type="entry name" value="ASPARAGINE SYNTHETASE"/>
    <property type="match status" value="1"/>
</dbReference>
<dbReference type="SUPFAM" id="SSF52402">
    <property type="entry name" value="Adenine nucleotide alpha hydrolases-like"/>
    <property type="match status" value="1"/>
</dbReference>
<proteinExistence type="predicted"/>
<dbReference type="InterPro" id="IPR051786">
    <property type="entry name" value="ASN_synthetase/amidase"/>
</dbReference>
<dbReference type="InterPro" id="IPR014729">
    <property type="entry name" value="Rossmann-like_a/b/a_fold"/>
</dbReference>
<dbReference type="PANTHER" id="PTHR43284">
    <property type="entry name" value="ASPARAGINE SYNTHETASE (GLUTAMINE-HYDROLYZING)"/>
    <property type="match status" value="1"/>
</dbReference>